<name>A0ABR9BPM3_9GAMM</name>
<dbReference type="InterPro" id="IPR000873">
    <property type="entry name" value="AMP-dep_synth/lig_dom"/>
</dbReference>
<dbReference type="PANTHER" id="PTHR45527">
    <property type="entry name" value="NONRIBOSOMAL PEPTIDE SYNTHETASE"/>
    <property type="match status" value="1"/>
</dbReference>
<organism evidence="2 3">
    <name type="scientific">Photobacterium arenosum</name>
    <dbReference type="NCBI Taxonomy" id="2774143"/>
    <lineage>
        <taxon>Bacteria</taxon>
        <taxon>Pseudomonadati</taxon>
        <taxon>Pseudomonadota</taxon>
        <taxon>Gammaproteobacteria</taxon>
        <taxon>Vibrionales</taxon>
        <taxon>Vibrionaceae</taxon>
        <taxon>Photobacterium</taxon>
    </lineage>
</organism>
<dbReference type="InterPro" id="IPR042099">
    <property type="entry name" value="ANL_N_sf"/>
</dbReference>
<dbReference type="Proteomes" id="UP000649768">
    <property type="component" value="Unassembled WGS sequence"/>
</dbReference>
<dbReference type="InterPro" id="IPR045851">
    <property type="entry name" value="AMP-bd_C_sf"/>
</dbReference>
<dbReference type="SUPFAM" id="SSF56801">
    <property type="entry name" value="Acetyl-CoA synthetase-like"/>
    <property type="match status" value="1"/>
</dbReference>
<dbReference type="EMBL" id="JACYTP010000007">
    <property type="protein sequence ID" value="MBD8513560.1"/>
    <property type="molecule type" value="Genomic_DNA"/>
</dbReference>
<gene>
    <name evidence="2" type="ORF">IFO68_12845</name>
</gene>
<feature type="domain" description="AMP-dependent synthetase/ligase" evidence="1">
    <location>
        <begin position="25"/>
        <end position="364"/>
    </location>
</feature>
<dbReference type="RefSeq" id="WP_192016241.1">
    <property type="nucleotide sequence ID" value="NZ_JACYTP010000007.1"/>
</dbReference>
<protein>
    <submittedName>
        <fullName evidence="2">AMP-binding protein</fullName>
    </submittedName>
</protein>
<comment type="caution">
    <text evidence="2">The sequence shown here is derived from an EMBL/GenBank/DDBJ whole genome shotgun (WGS) entry which is preliminary data.</text>
</comment>
<reference evidence="2 3" key="1">
    <citation type="submission" date="2020-09" db="EMBL/GenBank/DDBJ databases">
        <title>Photobacterium sp. CAU 1568 isolated from sand of Sido Beach.</title>
        <authorList>
            <person name="Kim W."/>
        </authorList>
    </citation>
    <scope>NUCLEOTIDE SEQUENCE [LARGE SCALE GENOMIC DNA]</scope>
    <source>
        <strain evidence="2 3">CAU 1568</strain>
    </source>
</reference>
<dbReference type="PANTHER" id="PTHR45527:SF1">
    <property type="entry name" value="FATTY ACID SYNTHASE"/>
    <property type="match status" value="1"/>
</dbReference>
<evidence type="ECO:0000259" key="1">
    <source>
        <dbReference type="Pfam" id="PF00501"/>
    </source>
</evidence>
<proteinExistence type="predicted"/>
<dbReference type="Pfam" id="PF00501">
    <property type="entry name" value="AMP-binding"/>
    <property type="match status" value="1"/>
</dbReference>
<sequence length="498" mass="56476">MNITSELCHVNTSLTCLNEKLEWLLSTQPDKEALICGQVTFSYQQVIQTALDISEQFVEAGLAKGHRLALDAPRSSELYSIIIACLLSGVSFIYVPRNLEPESKIKFAKDTSCAAIFSFTSYFDLLDQNLIGTGSLSIFSDRPIPRNPHPRSGTEIYCVRTSGTTGEPKIVPIYDRQLTSFLKNVDIEFDIPAKRRWLWLHDLSFDLSIWEIIGCLFYGGGLVILSEEEKRDPSSIWRVLEENYVNQIMVTPSEFRFIFSEVKPQDVTKLSLEEILFCGEKLSVETVRPFFSEFHGQEVRLVNTYGPSEATIFCSAHTVTEQDIMNGSIPIGKAFHDMIFSLGGKDNEHVGELLLQGGQVFEGYEGRPLEDNTYKTGDICSVDYDDVFHYIKRIGGFVKVNGFRIDLLEIEEYLQSIPGVGEAVVLVENKLEDLSVLCACINVMSDSLLTTRDLRKFCAKLSPWLRPARYLMIPQNDWPMNIRGKTNKSELERRLYEK</sequence>
<dbReference type="Gene3D" id="3.40.50.12780">
    <property type="entry name" value="N-terminal domain of ligase-like"/>
    <property type="match status" value="1"/>
</dbReference>
<evidence type="ECO:0000313" key="3">
    <source>
        <dbReference type="Proteomes" id="UP000649768"/>
    </source>
</evidence>
<accession>A0ABR9BPM3</accession>
<evidence type="ECO:0000313" key="2">
    <source>
        <dbReference type="EMBL" id="MBD8513560.1"/>
    </source>
</evidence>
<dbReference type="Gene3D" id="3.30.300.30">
    <property type="match status" value="1"/>
</dbReference>
<keyword evidence="3" id="KW-1185">Reference proteome</keyword>